<accession>A0A914PHS3</accession>
<dbReference type="AlphaFoldDB" id="A0A914PHS3"/>
<feature type="region of interest" description="Disordered" evidence="1">
    <location>
        <begin position="1"/>
        <end position="21"/>
    </location>
</feature>
<dbReference type="Proteomes" id="UP000887578">
    <property type="component" value="Unplaced"/>
</dbReference>
<organism evidence="2 3">
    <name type="scientific">Panagrolaimus davidi</name>
    <dbReference type="NCBI Taxonomy" id="227884"/>
    <lineage>
        <taxon>Eukaryota</taxon>
        <taxon>Metazoa</taxon>
        <taxon>Ecdysozoa</taxon>
        <taxon>Nematoda</taxon>
        <taxon>Chromadorea</taxon>
        <taxon>Rhabditida</taxon>
        <taxon>Tylenchina</taxon>
        <taxon>Panagrolaimomorpha</taxon>
        <taxon>Panagrolaimoidea</taxon>
        <taxon>Panagrolaimidae</taxon>
        <taxon>Panagrolaimus</taxon>
    </lineage>
</organism>
<proteinExistence type="predicted"/>
<evidence type="ECO:0000256" key="1">
    <source>
        <dbReference type="SAM" id="MobiDB-lite"/>
    </source>
</evidence>
<reference evidence="3" key="1">
    <citation type="submission" date="2022-11" db="UniProtKB">
        <authorList>
            <consortium name="WormBaseParasite"/>
        </authorList>
    </citation>
    <scope>IDENTIFICATION</scope>
</reference>
<sequence length="123" mass="14509">MQRRRDVLTRHMSTRHQQKAERTFFPRQRRCISESINKPSNSTISLSMENIKQEPSQILESPKRQRYSTEIKTEIFETDPEEEEGLEEDEDDEIIDVTKIEDDVVIDEDDESVAKGDRVIELN</sequence>
<name>A0A914PHS3_9BILA</name>
<dbReference type="WBParaSite" id="PDA_v2.g17378.t1">
    <property type="protein sequence ID" value="PDA_v2.g17378.t1"/>
    <property type="gene ID" value="PDA_v2.g17378"/>
</dbReference>
<evidence type="ECO:0000313" key="2">
    <source>
        <dbReference type="Proteomes" id="UP000887578"/>
    </source>
</evidence>
<protein>
    <submittedName>
        <fullName evidence="3">Uncharacterized protein</fullName>
    </submittedName>
</protein>
<evidence type="ECO:0000313" key="3">
    <source>
        <dbReference type="WBParaSite" id="PDA_v2.g17378.t1"/>
    </source>
</evidence>
<keyword evidence="2" id="KW-1185">Reference proteome</keyword>